<keyword evidence="2" id="KW-1185">Reference proteome</keyword>
<dbReference type="Proteomes" id="UP000237000">
    <property type="component" value="Unassembled WGS sequence"/>
</dbReference>
<evidence type="ECO:0000313" key="1">
    <source>
        <dbReference type="EMBL" id="PON98469.1"/>
    </source>
</evidence>
<reference evidence="2" key="1">
    <citation type="submission" date="2016-06" db="EMBL/GenBank/DDBJ databases">
        <title>Parallel loss of symbiosis genes in relatives of nitrogen-fixing non-legume Parasponia.</title>
        <authorList>
            <person name="Van Velzen R."/>
            <person name="Holmer R."/>
            <person name="Bu F."/>
            <person name="Rutten L."/>
            <person name="Van Zeijl A."/>
            <person name="Liu W."/>
            <person name="Santuari L."/>
            <person name="Cao Q."/>
            <person name="Sharma T."/>
            <person name="Shen D."/>
            <person name="Roswanjaya Y."/>
            <person name="Wardhani T."/>
            <person name="Kalhor M.S."/>
            <person name="Jansen J."/>
            <person name="Van den Hoogen J."/>
            <person name="Gungor B."/>
            <person name="Hartog M."/>
            <person name="Hontelez J."/>
            <person name="Verver J."/>
            <person name="Yang W.-C."/>
            <person name="Schijlen E."/>
            <person name="Repin R."/>
            <person name="Schilthuizen M."/>
            <person name="Schranz E."/>
            <person name="Heidstra R."/>
            <person name="Miyata K."/>
            <person name="Fedorova E."/>
            <person name="Kohlen W."/>
            <person name="Bisseling T."/>
            <person name="Smit S."/>
            <person name="Geurts R."/>
        </authorList>
    </citation>
    <scope>NUCLEOTIDE SEQUENCE [LARGE SCALE GENOMIC DNA]</scope>
    <source>
        <strain evidence="2">cv. RG33-2</strain>
    </source>
</reference>
<dbReference type="EMBL" id="JXTC01000024">
    <property type="protein sequence ID" value="PON98469.1"/>
    <property type="molecule type" value="Genomic_DNA"/>
</dbReference>
<name>A0A2P5FL11_TREOI</name>
<proteinExistence type="predicted"/>
<dbReference type="AlphaFoldDB" id="A0A2P5FL11"/>
<gene>
    <name evidence="1" type="ORF">TorRG33x02_057030</name>
</gene>
<organism evidence="1 2">
    <name type="scientific">Trema orientale</name>
    <name type="common">Charcoal tree</name>
    <name type="synonym">Celtis orientalis</name>
    <dbReference type="NCBI Taxonomy" id="63057"/>
    <lineage>
        <taxon>Eukaryota</taxon>
        <taxon>Viridiplantae</taxon>
        <taxon>Streptophyta</taxon>
        <taxon>Embryophyta</taxon>
        <taxon>Tracheophyta</taxon>
        <taxon>Spermatophyta</taxon>
        <taxon>Magnoliopsida</taxon>
        <taxon>eudicotyledons</taxon>
        <taxon>Gunneridae</taxon>
        <taxon>Pentapetalae</taxon>
        <taxon>rosids</taxon>
        <taxon>fabids</taxon>
        <taxon>Rosales</taxon>
        <taxon>Cannabaceae</taxon>
        <taxon>Trema</taxon>
    </lineage>
</organism>
<dbReference type="InParanoid" id="A0A2P5FL11"/>
<sequence>MWPVLPQFQHFGLLLDLDLSLPFLDLDLPRPRLVFFSLLLSLFSRFRAKLNDVPSPESILRTSSAKIRSLTSLNYNFHLPTELLTAVLIGSQLVGRKAKRIRARTSSSKLISTDVN</sequence>
<comment type="caution">
    <text evidence="1">The sequence shown here is derived from an EMBL/GenBank/DDBJ whole genome shotgun (WGS) entry which is preliminary data.</text>
</comment>
<evidence type="ECO:0000313" key="2">
    <source>
        <dbReference type="Proteomes" id="UP000237000"/>
    </source>
</evidence>
<protein>
    <submittedName>
        <fullName evidence="1">Uncharacterized protein</fullName>
    </submittedName>
</protein>
<accession>A0A2P5FL11</accession>